<proteinExistence type="predicted"/>
<dbReference type="EMBL" id="CP054139">
    <property type="protein sequence ID" value="QKJ28365.1"/>
    <property type="molecule type" value="Genomic_DNA"/>
</dbReference>
<accession>A0A7D4Q651</accession>
<protein>
    <submittedName>
        <fullName evidence="3">M23 family metallopeptidase</fullName>
    </submittedName>
</protein>
<organism evidence="3 4">
    <name type="scientific">Mucilaginibacter mali</name>
    <dbReference type="NCBI Taxonomy" id="2740462"/>
    <lineage>
        <taxon>Bacteria</taxon>
        <taxon>Pseudomonadati</taxon>
        <taxon>Bacteroidota</taxon>
        <taxon>Sphingobacteriia</taxon>
        <taxon>Sphingobacteriales</taxon>
        <taxon>Sphingobacteriaceae</taxon>
        <taxon>Mucilaginibacter</taxon>
    </lineage>
</organism>
<keyword evidence="1" id="KW-0732">Signal</keyword>
<dbReference type="GO" id="GO:0004222">
    <property type="term" value="F:metalloendopeptidase activity"/>
    <property type="evidence" value="ECO:0007669"/>
    <property type="project" value="TreeGrafter"/>
</dbReference>
<dbReference type="PANTHER" id="PTHR21666:SF289">
    <property type="entry name" value="L-ALA--D-GLU ENDOPEPTIDASE"/>
    <property type="match status" value="1"/>
</dbReference>
<gene>
    <name evidence="3" type="ORF">HQ865_00840</name>
</gene>
<dbReference type="SUPFAM" id="SSF51261">
    <property type="entry name" value="Duplicated hybrid motif"/>
    <property type="match status" value="1"/>
</dbReference>
<dbReference type="InterPro" id="IPR011055">
    <property type="entry name" value="Dup_hybrid_motif"/>
</dbReference>
<sequence length="142" mass="15766">MIKLFYCCLLALPLRHLSLTSGYGFRVHPVTGQLCFHSGIDLRARHDTVFAVMQGRIAFVGYNRVTGVYIRLASGDFILLYGHLSQVFVLPGDYVNSCTPLGITGSSGRVTGEHLHFSVSYKQAPVNPLYFLRGLMNNQLTN</sequence>
<dbReference type="InterPro" id="IPR050570">
    <property type="entry name" value="Cell_wall_metabolism_enzyme"/>
</dbReference>
<evidence type="ECO:0000259" key="2">
    <source>
        <dbReference type="Pfam" id="PF01551"/>
    </source>
</evidence>
<dbReference type="PANTHER" id="PTHR21666">
    <property type="entry name" value="PEPTIDASE-RELATED"/>
    <property type="match status" value="1"/>
</dbReference>
<dbReference type="InterPro" id="IPR016047">
    <property type="entry name" value="M23ase_b-sheet_dom"/>
</dbReference>
<evidence type="ECO:0000313" key="4">
    <source>
        <dbReference type="Proteomes" id="UP000505355"/>
    </source>
</evidence>
<keyword evidence="4" id="KW-1185">Reference proteome</keyword>
<dbReference type="KEGG" id="mmab:HQ865_00840"/>
<name>A0A7D4Q651_9SPHI</name>
<feature type="domain" description="M23ase beta-sheet core" evidence="2">
    <location>
        <begin position="36"/>
        <end position="128"/>
    </location>
</feature>
<evidence type="ECO:0000256" key="1">
    <source>
        <dbReference type="ARBA" id="ARBA00022729"/>
    </source>
</evidence>
<dbReference type="CDD" id="cd12797">
    <property type="entry name" value="M23_peptidase"/>
    <property type="match status" value="1"/>
</dbReference>
<dbReference type="Gene3D" id="2.70.70.10">
    <property type="entry name" value="Glucose Permease (Domain IIA)"/>
    <property type="match status" value="1"/>
</dbReference>
<reference evidence="3 4" key="1">
    <citation type="submission" date="2020-05" db="EMBL/GenBank/DDBJ databases">
        <title>Mucilaginibacter mali sp. nov.</title>
        <authorList>
            <person name="Kim H.S."/>
            <person name="Lee K.C."/>
            <person name="Suh M.K."/>
            <person name="Kim J.-S."/>
            <person name="Han K.-I."/>
            <person name="Eom M.K."/>
            <person name="Shin Y.K."/>
            <person name="Lee J.-S."/>
        </authorList>
    </citation>
    <scope>NUCLEOTIDE SEQUENCE [LARGE SCALE GENOMIC DNA]</scope>
    <source>
        <strain evidence="3 4">G2-14</strain>
    </source>
</reference>
<dbReference type="AlphaFoldDB" id="A0A7D4Q651"/>
<dbReference type="Proteomes" id="UP000505355">
    <property type="component" value="Chromosome"/>
</dbReference>
<dbReference type="RefSeq" id="WP_173413067.1">
    <property type="nucleotide sequence ID" value="NZ_CP054139.1"/>
</dbReference>
<dbReference type="Pfam" id="PF01551">
    <property type="entry name" value="Peptidase_M23"/>
    <property type="match status" value="1"/>
</dbReference>
<evidence type="ECO:0000313" key="3">
    <source>
        <dbReference type="EMBL" id="QKJ28365.1"/>
    </source>
</evidence>